<proteinExistence type="inferred from homology"/>
<dbReference type="InterPro" id="IPR036615">
    <property type="entry name" value="Mur_ligase_C_dom_sf"/>
</dbReference>
<dbReference type="InterPro" id="IPR013221">
    <property type="entry name" value="Mur_ligase_cen"/>
</dbReference>
<evidence type="ECO:0000256" key="20">
    <source>
        <dbReference type="ARBA" id="ARBA00047808"/>
    </source>
</evidence>
<dbReference type="OrthoDB" id="9809356at2"/>
<evidence type="ECO:0000256" key="7">
    <source>
        <dbReference type="ARBA" id="ARBA00013023"/>
    </source>
</evidence>
<keyword evidence="10 23" id="KW-0436">Ligase</keyword>
<dbReference type="UniPathway" id="UPA00077">
    <property type="reaction ID" value="UER00157"/>
</dbReference>
<evidence type="ECO:0000259" key="25">
    <source>
        <dbReference type="Pfam" id="PF08245"/>
    </source>
</evidence>
<keyword evidence="14" id="KW-0460">Magnesium</keyword>
<dbReference type="InterPro" id="IPR001645">
    <property type="entry name" value="Folylpolyglutamate_synth"/>
</dbReference>
<dbReference type="EMBL" id="FOFO01000020">
    <property type="protein sequence ID" value="SEQ20861.1"/>
    <property type="molecule type" value="Genomic_DNA"/>
</dbReference>
<dbReference type="PIRSF" id="PIRSF001563">
    <property type="entry name" value="Folylpolyglu_synth"/>
    <property type="match status" value="1"/>
</dbReference>
<dbReference type="GO" id="GO:0046872">
    <property type="term" value="F:metal ion binding"/>
    <property type="evidence" value="ECO:0007669"/>
    <property type="project" value="UniProtKB-KW"/>
</dbReference>
<keyword evidence="12 23" id="KW-0547">Nucleotide-binding</keyword>
<dbReference type="GO" id="GO:0005737">
    <property type="term" value="C:cytoplasm"/>
    <property type="evidence" value="ECO:0007669"/>
    <property type="project" value="TreeGrafter"/>
</dbReference>
<organism evidence="26 27">
    <name type="scientific">Ectothiorhodospira magna</name>
    <dbReference type="NCBI Taxonomy" id="867345"/>
    <lineage>
        <taxon>Bacteria</taxon>
        <taxon>Pseudomonadati</taxon>
        <taxon>Pseudomonadota</taxon>
        <taxon>Gammaproteobacteria</taxon>
        <taxon>Chromatiales</taxon>
        <taxon>Ectothiorhodospiraceae</taxon>
        <taxon>Ectothiorhodospira</taxon>
    </lineage>
</organism>
<comment type="pathway">
    <text evidence="4">Cofactor biosynthesis; tetrahydrofolylpolyglutamate biosynthesis.</text>
</comment>
<dbReference type="NCBIfam" id="NF008101">
    <property type="entry name" value="PRK10846.1"/>
    <property type="match status" value="1"/>
</dbReference>
<evidence type="ECO:0000256" key="3">
    <source>
        <dbReference type="ARBA" id="ARBA00004799"/>
    </source>
</evidence>
<sequence length="451" mass="48445">MTAPSRVHPRHRTLEDWLAWQEQAHTRPIDLGLDRVAQVADGLQLRPAPMPVVIVGGTNGKGSTVAMLEAIYLAAGYRVGCYTSPHLIHYNERIRINGQPVADESICAAFEAIDQARGEISLSYFEFGTLAALWLFRREPVDVMVLEVGLGGRLDAVNILDADVAVVTAVGIDHQAFLGDDRESIGFEKAGIFRSGRVAVCGDADPPARLLDHAHSIGARLLLAGRDFAPLTGSRTDTWQYRGAGLVLEGLPSPALAGSVQYRNAASAITAVVSLRERLPVTQDALGQGLATARLPGRFQLLREAPAVWVDVAHNPQGADSLALNLQGVPCRGRTLAVMGVMADKDVDGILHPLLEIIHGWYVASPAIDRALAASVLADRVAALTRQPVQSHESVDRACRAALAAAGPEDRVIVFGSFFTVAEVLSRNFSVFTSDRPLNHPQHRSTCCDPD</sequence>
<dbReference type="GO" id="GO:0046654">
    <property type="term" value="P:tetrahydrofolate biosynthetic process"/>
    <property type="evidence" value="ECO:0007669"/>
    <property type="project" value="UniProtKB-UniPathway"/>
</dbReference>
<keyword evidence="15" id="KW-0289">Folate biosynthesis</keyword>
<accession>A0A1H9E595</accession>
<evidence type="ECO:0000256" key="18">
    <source>
        <dbReference type="ARBA" id="ARBA00032510"/>
    </source>
</evidence>
<dbReference type="InterPro" id="IPR004101">
    <property type="entry name" value="Mur_ligase_C"/>
</dbReference>
<comment type="catalytic activity">
    <reaction evidence="21">
        <text>(6R)-5,10-methylenetetrahydrofolyl-(gamma-L-Glu)(n) + L-glutamate + ATP = (6R)-5,10-methylenetetrahydrofolyl-(gamma-L-Glu)(n+1) + ADP + phosphate + H(+)</text>
        <dbReference type="Rhea" id="RHEA:51912"/>
        <dbReference type="Rhea" id="RHEA-COMP:13257"/>
        <dbReference type="Rhea" id="RHEA-COMP:13258"/>
        <dbReference type="ChEBI" id="CHEBI:15378"/>
        <dbReference type="ChEBI" id="CHEBI:29985"/>
        <dbReference type="ChEBI" id="CHEBI:30616"/>
        <dbReference type="ChEBI" id="CHEBI:43474"/>
        <dbReference type="ChEBI" id="CHEBI:136572"/>
        <dbReference type="ChEBI" id="CHEBI:456216"/>
        <dbReference type="EC" id="6.3.2.17"/>
    </reaction>
</comment>
<dbReference type="Gene3D" id="3.90.190.20">
    <property type="entry name" value="Mur ligase, C-terminal domain"/>
    <property type="match status" value="1"/>
</dbReference>
<dbReference type="EC" id="6.3.2.12" evidence="7"/>
<dbReference type="RefSeq" id="WP_090207764.1">
    <property type="nucleotide sequence ID" value="NZ_FOFO01000020.1"/>
</dbReference>
<comment type="cofactor">
    <cofactor evidence="1">
        <name>Mg(2+)</name>
        <dbReference type="ChEBI" id="CHEBI:18420"/>
    </cofactor>
</comment>
<dbReference type="AlphaFoldDB" id="A0A1H9E595"/>
<comment type="catalytic activity">
    <reaction evidence="22">
        <text>7,8-dihydropteroate + L-glutamate + ATP = 7,8-dihydrofolate + ADP + phosphate + H(+)</text>
        <dbReference type="Rhea" id="RHEA:23584"/>
        <dbReference type="ChEBI" id="CHEBI:15378"/>
        <dbReference type="ChEBI" id="CHEBI:17839"/>
        <dbReference type="ChEBI" id="CHEBI:29985"/>
        <dbReference type="ChEBI" id="CHEBI:30616"/>
        <dbReference type="ChEBI" id="CHEBI:43474"/>
        <dbReference type="ChEBI" id="CHEBI:57451"/>
        <dbReference type="ChEBI" id="CHEBI:456216"/>
        <dbReference type="EC" id="6.3.2.12"/>
    </reaction>
</comment>
<evidence type="ECO:0000256" key="11">
    <source>
        <dbReference type="ARBA" id="ARBA00022723"/>
    </source>
</evidence>
<dbReference type="FunFam" id="3.40.1190.10:FF:000004">
    <property type="entry name" value="Dihydrofolate synthase/folylpolyglutamate synthase"/>
    <property type="match status" value="1"/>
</dbReference>
<evidence type="ECO:0000256" key="17">
    <source>
        <dbReference type="ARBA" id="ARBA00030592"/>
    </source>
</evidence>
<keyword evidence="27" id="KW-1185">Reference proteome</keyword>
<dbReference type="PANTHER" id="PTHR11136:SF0">
    <property type="entry name" value="DIHYDROFOLATE SYNTHETASE-RELATED"/>
    <property type="match status" value="1"/>
</dbReference>
<feature type="domain" description="Mur ligase central" evidence="25">
    <location>
        <begin position="55"/>
        <end position="214"/>
    </location>
</feature>
<evidence type="ECO:0000256" key="15">
    <source>
        <dbReference type="ARBA" id="ARBA00022909"/>
    </source>
</evidence>
<evidence type="ECO:0000256" key="12">
    <source>
        <dbReference type="ARBA" id="ARBA00022741"/>
    </source>
</evidence>
<evidence type="ECO:0000256" key="23">
    <source>
        <dbReference type="PIRNR" id="PIRNR001563"/>
    </source>
</evidence>
<gene>
    <name evidence="26" type="ORF">SAMN05421693_12024</name>
</gene>
<comment type="pathway">
    <text evidence="3">Cofactor biosynthesis; tetrahydrofolate biosynthesis; 7,8-dihydrofolate from 2-amino-4-hydroxy-6-hydroxymethyl-7,8-dihydropteridine diphosphate and 4-aminobenzoate: step 2/2.</text>
</comment>
<evidence type="ECO:0000313" key="27">
    <source>
        <dbReference type="Proteomes" id="UP000199496"/>
    </source>
</evidence>
<evidence type="ECO:0000256" key="14">
    <source>
        <dbReference type="ARBA" id="ARBA00022842"/>
    </source>
</evidence>
<evidence type="ECO:0000256" key="4">
    <source>
        <dbReference type="ARBA" id="ARBA00005150"/>
    </source>
</evidence>
<dbReference type="Pfam" id="PF02875">
    <property type="entry name" value="Mur_ligase_C"/>
    <property type="match status" value="1"/>
</dbReference>
<comment type="catalytic activity">
    <reaction evidence="19">
        <text>(6S)-5,6,7,8-tetrahydrofolyl-(gamma-L-Glu)(n) + L-glutamate + ATP = (6S)-5,6,7,8-tetrahydrofolyl-(gamma-L-Glu)(n+1) + ADP + phosphate + H(+)</text>
        <dbReference type="Rhea" id="RHEA:10580"/>
        <dbReference type="Rhea" id="RHEA-COMP:14738"/>
        <dbReference type="Rhea" id="RHEA-COMP:14740"/>
        <dbReference type="ChEBI" id="CHEBI:15378"/>
        <dbReference type="ChEBI" id="CHEBI:29985"/>
        <dbReference type="ChEBI" id="CHEBI:30616"/>
        <dbReference type="ChEBI" id="CHEBI:43474"/>
        <dbReference type="ChEBI" id="CHEBI:141005"/>
        <dbReference type="ChEBI" id="CHEBI:456216"/>
        <dbReference type="EC" id="6.3.2.17"/>
    </reaction>
</comment>
<name>A0A1H9E595_9GAMM</name>
<dbReference type="STRING" id="867345.SAMN05421693_12024"/>
<dbReference type="GO" id="GO:0005524">
    <property type="term" value="F:ATP binding"/>
    <property type="evidence" value="ECO:0007669"/>
    <property type="project" value="UniProtKB-KW"/>
</dbReference>
<evidence type="ECO:0000256" key="10">
    <source>
        <dbReference type="ARBA" id="ARBA00022598"/>
    </source>
</evidence>
<dbReference type="SUPFAM" id="SSF53623">
    <property type="entry name" value="MurD-like peptide ligases, catalytic domain"/>
    <property type="match status" value="1"/>
</dbReference>
<keyword evidence="11" id="KW-0479">Metal-binding</keyword>
<evidence type="ECO:0000256" key="21">
    <source>
        <dbReference type="ARBA" id="ARBA00049035"/>
    </source>
</evidence>
<evidence type="ECO:0000256" key="8">
    <source>
        <dbReference type="ARBA" id="ARBA00013025"/>
    </source>
</evidence>
<evidence type="ECO:0000256" key="19">
    <source>
        <dbReference type="ARBA" id="ARBA00047493"/>
    </source>
</evidence>
<comment type="similarity">
    <text evidence="5 23">Belongs to the folylpolyglutamate synthase family.</text>
</comment>
<dbReference type="NCBIfam" id="TIGR01499">
    <property type="entry name" value="folC"/>
    <property type="match status" value="1"/>
</dbReference>
<evidence type="ECO:0000259" key="24">
    <source>
        <dbReference type="Pfam" id="PF02875"/>
    </source>
</evidence>
<dbReference type="EC" id="6.3.2.17" evidence="8"/>
<evidence type="ECO:0000256" key="22">
    <source>
        <dbReference type="ARBA" id="ARBA00049161"/>
    </source>
</evidence>
<dbReference type="Proteomes" id="UP000199496">
    <property type="component" value="Unassembled WGS sequence"/>
</dbReference>
<evidence type="ECO:0000313" key="26">
    <source>
        <dbReference type="EMBL" id="SEQ20861.1"/>
    </source>
</evidence>
<dbReference type="GO" id="GO:0008841">
    <property type="term" value="F:dihydrofolate synthase activity"/>
    <property type="evidence" value="ECO:0007669"/>
    <property type="project" value="UniProtKB-EC"/>
</dbReference>
<comment type="subunit">
    <text evidence="6">Monomer.</text>
</comment>
<dbReference type="GO" id="GO:0046656">
    <property type="term" value="P:folic acid biosynthetic process"/>
    <property type="evidence" value="ECO:0007669"/>
    <property type="project" value="UniProtKB-KW"/>
</dbReference>
<dbReference type="GO" id="GO:0004326">
    <property type="term" value="F:tetrahydrofolylpolyglutamate synthase activity"/>
    <property type="evidence" value="ECO:0007669"/>
    <property type="project" value="UniProtKB-EC"/>
</dbReference>
<evidence type="ECO:0000256" key="2">
    <source>
        <dbReference type="ARBA" id="ARBA00002714"/>
    </source>
</evidence>
<keyword evidence="13 23" id="KW-0067">ATP-binding</keyword>
<evidence type="ECO:0000256" key="9">
    <source>
        <dbReference type="ARBA" id="ARBA00019357"/>
    </source>
</evidence>
<evidence type="ECO:0000256" key="13">
    <source>
        <dbReference type="ARBA" id="ARBA00022840"/>
    </source>
</evidence>
<reference evidence="26 27" key="1">
    <citation type="submission" date="2016-10" db="EMBL/GenBank/DDBJ databases">
        <authorList>
            <person name="de Groot N.N."/>
        </authorList>
    </citation>
    <scope>NUCLEOTIDE SEQUENCE [LARGE SCALE GENOMIC DNA]</scope>
    <source>
        <strain evidence="26 27">B7-7</strain>
    </source>
</reference>
<dbReference type="PANTHER" id="PTHR11136">
    <property type="entry name" value="FOLYLPOLYGLUTAMATE SYNTHASE-RELATED"/>
    <property type="match status" value="1"/>
</dbReference>
<comment type="catalytic activity">
    <reaction evidence="20">
        <text>10-formyltetrahydrofolyl-(gamma-L-Glu)(n) + L-glutamate + ATP = 10-formyltetrahydrofolyl-(gamma-L-Glu)(n+1) + ADP + phosphate + H(+)</text>
        <dbReference type="Rhea" id="RHEA:51904"/>
        <dbReference type="Rhea" id="RHEA-COMP:13088"/>
        <dbReference type="Rhea" id="RHEA-COMP:14300"/>
        <dbReference type="ChEBI" id="CHEBI:15378"/>
        <dbReference type="ChEBI" id="CHEBI:29985"/>
        <dbReference type="ChEBI" id="CHEBI:30616"/>
        <dbReference type="ChEBI" id="CHEBI:43474"/>
        <dbReference type="ChEBI" id="CHEBI:134413"/>
        <dbReference type="ChEBI" id="CHEBI:456216"/>
        <dbReference type="EC" id="6.3.2.17"/>
    </reaction>
</comment>
<evidence type="ECO:0000256" key="5">
    <source>
        <dbReference type="ARBA" id="ARBA00008276"/>
    </source>
</evidence>
<evidence type="ECO:0000256" key="6">
    <source>
        <dbReference type="ARBA" id="ARBA00011245"/>
    </source>
</evidence>
<evidence type="ECO:0000256" key="16">
    <source>
        <dbReference type="ARBA" id="ARBA00030048"/>
    </source>
</evidence>
<dbReference type="Gene3D" id="3.40.1190.10">
    <property type="entry name" value="Mur-like, catalytic domain"/>
    <property type="match status" value="1"/>
</dbReference>
<dbReference type="InterPro" id="IPR036565">
    <property type="entry name" value="Mur-like_cat_sf"/>
</dbReference>
<feature type="domain" description="Mur ligase C-terminal" evidence="24">
    <location>
        <begin position="297"/>
        <end position="418"/>
    </location>
</feature>
<comment type="function">
    <text evidence="2">Functions in two distinct reactions of the de novo folate biosynthetic pathway. Catalyzes the addition of a glutamate residue to dihydropteroate (7,8-dihydropteroate or H2Pte) to form dihydrofolate (7,8-dihydrofolate monoglutamate or H2Pte-Glu). Also catalyzes successive additions of L-glutamate to tetrahydrofolate or 10-formyltetrahydrofolate or 5,10-methylenetetrahydrofolate, leading to folylpolyglutamate derivatives.</text>
</comment>
<dbReference type="SUPFAM" id="SSF53244">
    <property type="entry name" value="MurD-like peptide ligases, peptide-binding domain"/>
    <property type="match status" value="1"/>
</dbReference>
<evidence type="ECO:0000256" key="1">
    <source>
        <dbReference type="ARBA" id="ARBA00001946"/>
    </source>
</evidence>
<protein>
    <recommendedName>
        <fullName evidence="9">Dihydrofolate synthase/folylpolyglutamate synthase</fullName>
        <ecNumber evidence="7">6.3.2.12</ecNumber>
        <ecNumber evidence="8">6.3.2.17</ecNumber>
    </recommendedName>
    <alternativeName>
        <fullName evidence="18">Folylpoly-gamma-glutamate synthetase-dihydrofolate synthetase</fullName>
    </alternativeName>
    <alternativeName>
        <fullName evidence="16">Folylpolyglutamate synthetase</fullName>
    </alternativeName>
    <alternativeName>
        <fullName evidence="17">Tetrahydrofolylpolyglutamate synthase</fullName>
    </alternativeName>
</protein>
<dbReference type="Pfam" id="PF08245">
    <property type="entry name" value="Mur_ligase_M"/>
    <property type="match status" value="1"/>
</dbReference>